<gene>
    <name evidence="2" type="ORF">CC117_26145</name>
</gene>
<sequence length="82" mass="8225">MLGLASVVGVAAGGAALARSERARRAYTPDEVRARLISRHAEASDEQADEQASNGPASDGPAPSDQGSARPAGSAAGLQDRP</sequence>
<dbReference type="EMBL" id="MBLM01000144">
    <property type="protein sequence ID" value="OHV31500.1"/>
    <property type="molecule type" value="Genomic_DNA"/>
</dbReference>
<dbReference type="AlphaFoldDB" id="A0A1S1QBZ8"/>
<evidence type="ECO:0000256" key="1">
    <source>
        <dbReference type="SAM" id="MobiDB-lite"/>
    </source>
</evidence>
<protein>
    <submittedName>
        <fullName evidence="2">Uncharacterized protein</fullName>
    </submittedName>
</protein>
<feature type="compositionally biased region" description="Basic and acidic residues" evidence="1">
    <location>
        <begin position="34"/>
        <end position="43"/>
    </location>
</feature>
<keyword evidence="3" id="KW-1185">Reference proteome</keyword>
<comment type="caution">
    <text evidence="2">The sequence shown here is derived from an EMBL/GenBank/DDBJ whole genome shotgun (WGS) entry which is preliminary data.</text>
</comment>
<evidence type="ECO:0000313" key="2">
    <source>
        <dbReference type="EMBL" id="OHV31500.1"/>
    </source>
</evidence>
<feature type="region of interest" description="Disordered" evidence="1">
    <location>
        <begin position="34"/>
        <end position="82"/>
    </location>
</feature>
<evidence type="ECO:0000313" key="3">
    <source>
        <dbReference type="Proteomes" id="UP000179627"/>
    </source>
</evidence>
<accession>A0A1S1QBZ8</accession>
<proteinExistence type="predicted"/>
<organism evidence="2 3">
    <name type="scientific">Parafrankia colletiae</name>
    <dbReference type="NCBI Taxonomy" id="573497"/>
    <lineage>
        <taxon>Bacteria</taxon>
        <taxon>Bacillati</taxon>
        <taxon>Actinomycetota</taxon>
        <taxon>Actinomycetes</taxon>
        <taxon>Frankiales</taxon>
        <taxon>Frankiaceae</taxon>
        <taxon>Parafrankia</taxon>
    </lineage>
</organism>
<name>A0A1S1QBZ8_9ACTN</name>
<reference evidence="3" key="1">
    <citation type="submission" date="2016-07" db="EMBL/GenBank/DDBJ databases">
        <title>Sequence Frankia sp. strain CcI1.17.</title>
        <authorList>
            <person name="Ghodhbane-Gtari F."/>
            <person name="Swanson E."/>
            <person name="Gueddou A."/>
            <person name="Morris K."/>
            <person name="Hezbri K."/>
            <person name="Ktari A."/>
            <person name="Nouioui I."/>
            <person name="Abebe-Akele F."/>
            <person name="Simpson S."/>
            <person name="Thomas K."/>
            <person name="Gtari M."/>
            <person name="Tisa L.S."/>
            <person name="Hurst S."/>
        </authorList>
    </citation>
    <scope>NUCLEOTIDE SEQUENCE [LARGE SCALE GENOMIC DNA]</scope>
    <source>
        <strain evidence="3">Cc1.17</strain>
    </source>
</reference>
<dbReference type="Proteomes" id="UP000179627">
    <property type="component" value="Unassembled WGS sequence"/>
</dbReference>